<proteinExistence type="predicted"/>
<sequence length="284" mass="32579">MQQEKPLQTRHQVSESEGEEEAAKENDKDALSELEGRRRLQGARGLQDDNIKGSLGPAIIQQHRQRQLFSHRRKRRRLWSMLGVWLLLAFGAPSLADAFVLEGSQTSYAQFRKWLPTTNSSIEFEFLTDQPNGILLYTDDGGYYDFIEVKLVEGTVRLRFNFDREPKVLTVGQNLNDGRTWHKVIIARNGLETALTVDQIRATAQLPKPKRPEDLNFGNITLNSYVYVGGLPSWYTTRLSNLALPSVVFEPRFQGAIRNLVYVDEGSEAKPRRQEVMAYRVRER</sequence>
<comment type="caution">
    <text evidence="1">Lacks conserved residue(s) required for the propagation of feature annotation.</text>
</comment>
<dbReference type="PROSITE" id="PS50025">
    <property type="entry name" value="LAM_G_DOMAIN"/>
    <property type="match status" value="1"/>
</dbReference>
<keyword evidence="6" id="KW-1185">Reference proteome</keyword>
<dbReference type="PANTHER" id="PTHR15036">
    <property type="entry name" value="PIKACHURIN-LIKE PROTEIN"/>
    <property type="match status" value="1"/>
</dbReference>
<keyword evidence="3" id="KW-0472">Membrane</keyword>
<dbReference type="AlphaFoldDB" id="A0A553PJB7"/>
<evidence type="ECO:0000256" key="1">
    <source>
        <dbReference type="PROSITE-ProRule" id="PRU00122"/>
    </source>
</evidence>
<dbReference type="Gene3D" id="2.60.120.200">
    <property type="match status" value="1"/>
</dbReference>
<dbReference type="PANTHER" id="PTHR15036:SF49">
    <property type="entry name" value="AXOTACTIN"/>
    <property type="match status" value="1"/>
</dbReference>
<organism evidence="5 6">
    <name type="scientific">Tigriopus californicus</name>
    <name type="common">Marine copepod</name>
    <dbReference type="NCBI Taxonomy" id="6832"/>
    <lineage>
        <taxon>Eukaryota</taxon>
        <taxon>Metazoa</taxon>
        <taxon>Ecdysozoa</taxon>
        <taxon>Arthropoda</taxon>
        <taxon>Crustacea</taxon>
        <taxon>Multicrustacea</taxon>
        <taxon>Hexanauplia</taxon>
        <taxon>Copepoda</taxon>
        <taxon>Harpacticoida</taxon>
        <taxon>Harpacticidae</taxon>
        <taxon>Tigriopus</taxon>
    </lineage>
</organism>
<gene>
    <name evidence="5" type="ORF">TCAL_16671</name>
</gene>
<accession>A0A553PJB7</accession>
<feature type="compositionally biased region" description="Polar residues" evidence="2">
    <location>
        <begin position="1"/>
        <end position="11"/>
    </location>
</feature>
<protein>
    <recommendedName>
        <fullName evidence="4">Laminin G domain-containing protein</fullName>
    </recommendedName>
</protein>
<dbReference type="Pfam" id="PF02210">
    <property type="entry name" value="Laminin_G_2"/>
    <property type="match status" value="1"/>
</dbReference>
<dbReference type="GO" id="GO:0016020">
    <property type="term" value="C:membrane"/>
    <property type="evidence" value="ECO:0007669"/>
    <property type="project" value="UniProtKB-SubCell"/>
</dbReference>
<dbReference type="STRING" id="6832.A0A553PJB7"/>
<dbReference type="CDD" id="cd00110">
    <property type="entry name" value="LamG"/>
    <property type="match status" value="1"/>
</dbReference>
<dbReference type="EMBL" id="VCGU01000003">
    <property type="protein sequence ID" value="TRY77790.1"/>
    <property type="molecule type" value="Genomic_DNA"/>
</dbReference>
<evidence type="ECO:0000259" key="4">
    <source>
        <dbReference type="PROSITE" id="PS50025"/>
    </source>
</evidence>
<dbReference type="SMART" id="SM00282">
    <property type="entry name" value="LamG"/>
    <property type="match status" value="1"/>
</dbReference>
<evidence type="ECO:0000313" key="5">
    <source>
        <dbReference type="EMBL" id="TRY77790.1"/>
    </source>
</evidence>
<name>A0A553PJB7_TIGCA</name>
<keyword evidence="3" id="KW-1133">Transmembrane helix</keyword>
<dbReference type="SUPFAM" id="SSF49899">
    <property type="entry name" value="Concanavalin A-like lectins/glucanases"/>
    <property type="match status" value="1"/>
</dbReference>
<evidence type="ECO:0000313" key="6">
    <source>
        <dbReference type="Proteomes" id="UP000318571"/>
    </source>
</evidence>
<feature type="compositionally biased region" description="Basic and acidic residues" evidence="2">
    <location>
        <begin position="21"/>
        <end position="38"/>
    </location>
</feature>
<feature type="domain" description="Laminin G" evidence="4">
    <location>
        <begin position="98"/>
        <end position="284"/>
    </location>
</feature>
<reference evidence="5 6" key="1">
    <citation type="journal article" date="2018" name="Nat. Ecol. Evol.">
        <title>Genomic signatures of mitonuclear coevolution across populations of Tigriopus californicus.</title>
        <authorList>
            <person name="Barreto F.S."/>
            <person name="Watson E.T."/>
            <person name="Lima T.G."/>
            <person name="Willett C.S."/>
            <person name="Edmands S."/>
            <person name="Li W."/>
            <person name="Burton R.S."/>
        </authorList>
    </citation>
    <scope>NUCLEOTIDE SEQUENCE [LARGE SCALE GENOMIC DNA]</scope>
    <source>
        <strain evidence="5 6">San Diego</strain>
    </source>
</reference>
<keyword evidence="3" id="KW-0812">Transmembrane</keyword>
<dbReference type="InterPro" id="IPR050372">
    <property type="entry name" value="Neurexin-related_CASP"/>
</dbReference>
<evidence type="ECO:0000256" key="2">
    <source>
        <dbReference type="SAM" id="MobiDB-lite"/>
    </source>
</evidence>
<feature type="region of interest" description="Disordered" evidence="2">
    <location>
        <begin position="1"/>
        <end position="50"/>
    </location>
</feature>
<dbReference type="InterPro" id="IPR001791">
    <property type="entry name" value="Laminin_G"/>
</dbReference>
<dbReference type="InterPro" id="IPR013320">
    <property type="entry name" value="ConA-like_dom_sf"/>
</dbReference>
<dbReference type="Proteomes" id="UP000318571">
    <property type="component" value="Chromosome 11"/>
</dbReference>
<comment type="caution">
    <text evidence="5">The sequence shown here is derived from an EMBL/GenBank/DDBJ whole genome shotgun (WGS) entry which is preliminary data.</text>
</comment>
<feature type="transmembrane region" description="Helical" evidence="3">
    <location>
        <begin position="78"/>
        <end position="101"/>
    </location>
</feature>
<evidence type="ECO:0000256" key="3">
    <source>
        <dbReference type="SAM" id="Phobius"/>
    </source>
</evidence>